<dbReference type="KEGG" id="more:E1B28_010600"/>
<protein>
    <recommendedName>
        <fullName evidence="3">F-box domain-containing protein</fullName>
    </recommendedName>
</protein>
<dbReference type="Gene3D" id="3.80.10.10">
    <property type="entry name" value="Ribonuclease Inhibitor"/>
    <property type="match status" value="1"/>
</dbReference>
<keyword evidence="2" id="KW-1185">Reference proteome</keyword>
<dbReference type="Proteomes" id="UP001049176">
    <property type="component" value="Chromosome 6"/>
</dbReference>
<reference evidence="1" key="1">
    <citation type="journal article" date="2021" name="Genome Biol. Evol.">
        <title>The assembled and annotated genome of the fairy-ring fungus Marasmius oreades.</title>
        <authorList>
            <person name="Hiltunen M."/>
            <person name="Ament-Velasquez S.L."/>
            <person name="Johannesson H."/>
        </authorList>
    </citation>
    <scope>NUCLEOTIDE SEQUENCE</scope>
    <source>
        <strain evidence="1">03SP1</strain>
    </source>
</reference>
<dbReference type="EMBL" id="CM032186">
    <property type="protein sequence ID" value="KAG7091578.1"/>
    <property type="molecule type" value="Genomic_DNA"/>
</dbReference>
<dbReference type="SUPFAM" id="SSF52047">
    <property type="entry name" value="RNI-like"/>
    <property type="match status" value="1"/>
</dbReference>
<proteinExistence type="predicted"/>
<gene>
    <name evidence="1" type="ORF">E1B28_010600</name>
</gene>
<dbReference type="OrthoDB" id="2972553at2759"/>
<dbReference type="InterPro" id="IPR032675">
    <property type="entry name" value="LRR_dom_sf"/>
</dbReference>
<evidence type="ECO:0008006" key="3">
    <source>
        <dbReference type="Google" id="ProtNLM"/>
    </source>
</evidence>
<comment type="caution">
    <text evidence="1">The sequence shown here is derived from an EMBL/GenBank/DDBJ whole genome shotgun (WGS) entry which is preliminary data.</text>
</comment>
<name>A0A9P7URN5_9AGAR</name>
<evidence type="ECO:0000313" key="1">
    <source>
        <dbReference type="EMBL" id="KAG7091578.1"/>
    </source>
</evidence>
<sequence>MFSLNSKPVIRRDLLAEVGIDFSSHVREQRDDKFEAMQPSVIQPRRSKFPMTSTELETILRSPNAIVPPSKQDISKFTVAAEGDIKMYEGYIEQLRSKISLIKREISQFESLRSPIRRIPPETLREIFLSASGYNSFGFKAIWKSTALDLAAVCSRWREAAIATPELWSMLSVRICDRAAELVKLALIRSKEALLSLVLEDTFIDANAALLSLLSEHRNRWKHLNMERLSEETVCLALDDRLASLPLLESATLEGDWHNWSMEGINNAPKLRRLEIIRDEVRAHVEQHRLEGLHHLDLEYDRWERVDVDLAPLKAAKKLRSFRFFGKALALGTGSHYFPLIQEDRETVDDIPHITSPITSLSLHFLNSCGVYNILTDIFLVLTLPSLTSLEIHGEVALKQENIKDHTVEQPIFYSNWPHHAITSCILRSGCSLTTLSLLGMPIHDTYIIRLFRLTPALQKLTIHELCADHGIDLKKLHIPLKQNVTKKLLEELRVTDERHPSIPKLRYLELRVQSHFDVDKAFVEMVESRWSLINLELWPQMERLRTVSLIVLDRKLDEGVYEPLRKLDRAGMMVSVLAKGVYIV</sequence>
<evidence type="ECO:0000313" key="2">
    <source>
        <dbReference type="Proteomes" id="UP001049176"/>
    </source>
</evidence>
<accession>A0A9P7URN5</accession>
<organism evidence="1 2">
    <name type="scientific">Marasmius oreades</name>
    <name type="common">fairy-ring Marasmius</name>
    <dbReference type="NCBI Taxonomy" id="181124"/>
    <lineage>
        <taxon>Eukaryota</taxon>
        <taxon>Fungi</taxon>
        <taxon>Dikarya</taxon>
        <taxon>Basidiomycota</taxon>
        <taxon>Agaricomycotina</taxon>
        <taxon>Agaricomycetes</taxon>
        <taxon>Agaricomycetidae</taxon>
        <taxon>Agaricales</taxon>
        <taxon>Marasmiineae</taxon>
        <taxon>Marasmiaceae</taxon>
        <taxon>Marasmius</taxon>
    </lineage>
</organism>
<dbReference type="RefSeq" id="XP_043008048.1">
    <property type="nucleotide sequence ID" value="XM_043155577.1"/>
</dbReference>
<dbReference type="GeneID" id="66079676"/>
<dbReference type="AlphaFoldDB" id="A0A9P7URN5"/>